<dbReference type="EC" id="2.1.1.74" evidence="10"/>
<dbReference type="InterPro" id="IPR036188">
    <property type="entry name" value="FAD/NAD-bd_sf"/>
</dbReference>
<dbReference type="GO" id="GO:0002098">
    <property type="term" value="P:tRNA wobble uridine modification"/>
    <property type="evidence" value="ECO:0007669"/>
    <property type="project" value="TreeGrafter"/>
</dbReference>
<evidence type="ECO:0000256" key="9">
    <source>
        <dbReference type="ARBA" id="ARBA00023027"/>
    </source>
</evidence>
<evidence type="ECO:0000256" key="4">
    <source>
        <dbReference type="ARBA" id="ARBA00022630"/>
    </source>
</evidence>
<reference evidence="14" key="1">
    <citation type="submission" date="2014-11" db="EMBL/GenBank/DDBJ databases">
        <title>Hymenobacter sp. DG25B genome submission.</title>
        <authorList>
            <person name="Jung H.-Y."/>
            <person name="Kim M.K."/>
            <person name="Srinivasan S."/>
            <person name="Lim S."/>
        </authorList>
    </citation>
    <scope>NUCLEOTIDE SEQUENCE [LARGE SCALE GENOMIC DNA]</scope>
    <source>
        <strain evidence="14">DY59</strain>
    </source>
</reference>
<keyword evidence="9 10" id="KW-0520">NAD</keyword>
<evidence type="ECO:0000256" key="2">
    <source>
        <dbReference type="ARBA" id="ARBA00022490"/>
    </source>
</evidence>
<dbReference type="Proteomes" id="UP000030634">
    <property type="component" value="Chromosome"/>
</dbReference>
<evidence type="ECO:0000256" key="5">
    <source>
        <dbReference type="ARBA" id="ARBA00022679"/>
    </source>
</evidence>
<dbReference type="HAMAP" id="MF_01037">
    <property type="entry name" value="TrmFO"/>
    <property type="match status" value="1"/>
</dbReference>
<keyword evidence="2 10" id="KW-0963">Cytoplasm</keyword>
<dbReference type="Gene3D" id="3.50.50.60">
    <property type="entry name" value="FAD/NAD(P)-binding domain"/>
    <property type="match status" value="2"/>
</dbReference>
<feature type="binding site" evidence="10">
    <location>
        <begin position="13"/>
        <end position="18"/>
    </location>
    <ligand>
        <name>FAD</name>
        <dbReference type="ChEBI" id="CHEBI:57692"/>
    </ligand>
</feature>
<dbReference type="PROSITE" id="PS01281">
    <property type="entry name" value="GIDA_2"/>
    <property type="match status" value="1"/>
</dbReference>
<evidence type="ECO:0000256" key="6">
    <source>
        <dbReference type="ARBA" id="ARBA00022694"/>
    </source>
</evidence>
<evidence type="ECO:0000256" key="8">
    <source>
        <dbReference type="ARBA" id="ARBA00022857"/>
    </source>
</evidence>
<evidence type="ECO:0000256" key="11">
    <source>
        <dbReference type="SAM" id="MobiDB-lite"/>
    </source>
</evidence>
<dbReference type="GO" id="GO:0047151">
    <property type="term" value="F:tRNA (uracil(54)-C5)-methyltransferase activity, 5,10-methylenetetrahydrofolate-dependent"/>
    <property type="evidence" value="ECO:0007669"/>
    <property type="project" value="UniProtKB-UniRule"/>
</dbReference>
<dbReference type="NCBIfam" id="NF003739">
    <property type="entry name" value="PRK05335.1"/>
    <property type="match status" value="1"/>
</dbReference>
<name>A0A0A7KL02_9DEIO</name>
<sequence length="472" mass="50621">MTTSTPPSITVIGAGLAGSEAALAAAAQGVRVRLHEMRPVKMTPAHRSGGFAELVCSNSLGGEGERQSKGLLQAELRSVGGGIVTAADASKLPAGNALAVERDEFSARVTKAVREHPLIEVVEGEVEAVPEGITVIASGPLTSDALAADVARLTGSERLSFYDAAAPVIDFASIDMGVCWRAGRYDQSADYINCPMTKDEYLAFFGALEQARSHTPHDWEKLEFFEGCMPIEEIARRGVDTPRFGPMSPKGLDDPRTGRWPYAVAQLRQEDREGRLWSLVGFQTGLKWGDQKAVVQLIPGLNDAEIVRYGVMHRNTYLNAPQVLDSTLQLRADPEKLVAGVLAGTEGYLESAGTGWLAGTNAARLARGLEPLTPPAESMLGGLVRYLASANPKNFQPMNVNWALVPELPAPQPGPNGKVRKLGKQEKRPILFRRGLNAFMAWAGETAGLPVTPPPVPHQEESAEAQAQPVLR</sequence>
<feature type="domain" description="MnmG N-terminal" evidence="12">
    <location>
        <begin position="9"/>
        <end position="369"/>
    </location>
</feature>
<dbReference type="AlphaFoldDB" id="A0A0A7KL02"/>
<comment type="function">
    <text evidence="10">Catalyzes the folate-dependent formation of 5-methyl-uridine at position 54 (M-5-U54) in all tRNAs.</text>
</comment>
<evidence type="ECO:0000256" key="7">
    <source>
        <dbReference type="ARBA" id="ARBA00022827"/>
    </source>
</evidence>
<accession>A0A0A7KL02</accession>
<comment type="cofactor">
    <cofactor evidence="1 10">
        <name>FAD</name>
        <dbReference type="ChEBI" id="CHEBI:57692"/>
    </cofactor>
</comment>
<dbReference type="InterPro" id="IPR020595">
    <property type="entry name" value="MnmG-rel_CS"/>
</dbReference>
<organism evidence="13 14">
    <name type="scientific">Deinococcus radiopugnans</name>
    <dbReference type="NCBI Taxonomy" id="57497"/>
    <lineage>
        <taxon>Bacteria</taxon>
        <taxon>Thermotogati</taxon>
        <taxon>Deinococcota</taxon>
        <taxon>Deinococci</taxon>
        <taxon>Deinococcales</taxon>
        <taxon>Deinococcaceae</taxon>
        <taxon>Deinococcus</taxon>
    </lineage>
</organism>
<comment type="subcellular location">
    <subcellularLocation>
        <location evidence="10">Cytoplasm</location>
    </subcellularLocation>
</comment>
<evidence type="ECO:0000256" key="1">
    <source>
        <dbReference type="ARBA" id="ARBA00001974"/>
    </source>
</evidence>
<dbReference type="InterPro" id="IPR040131">
    <property type="entry name" value="MnmG_N"/>
</dbReference>
<comment type="catalytic activity">
    <reaction evidence="10">
        <text>uridine(54) in tRNA + (6R)-5,10-methylene-5,6,7,8-tetrahydrofolate + NADPH + H(+) = 5-methyluridine(54) in tRNA + (6S)-5,6,7,8-tetrahydrofolate + NADP(+)</text>
        <dbReference type="Rhea" id="RHEA:62372"/>
        <dbReference type="Rhea" id="RHEA-COMP:10167"/>
        <dbReference type="Rhea" id="RHEA-COMP:10193"/>
        <dbReference type="ChEBI" id="CHEBI:15378"/>
        <dbReference type="ChEBI" id="CHEBI:15636"/>
        <dbReference type="ChEBI" id="CHEBI:57453"/>
        <dbReference type="ChEBI" id="CHEBI:57783"/>
        <dbReference type="ChEBI" id="CHEBI:58349"/>
        <dbReference type="ChEBI" id="CHEBI:65315"/>
        <dbReference type="ChEBI" id="CHEBI:74447"/>
        <dbReference type="EC" id="2.1.1.74"/>
    </reaction>
</comment>
<keyword evidence="4 10" id="KW-0285">Flavoprotein</keyword>
<dbReference type="GO" id="GO:0030488">
    <property type="term" value="P:tRNA methylation"/>
    <property type="evidence" value="ECO:0007669"/>
    <property type="project" value="TreeGrafter"/>
</dbReference>
<dbReference type="KEGG" id="dsw:QR90_13555"/>
<dbReference type="PANTHER" id="PTHR11806:SF2">
    <property type="entry name" value="METHYLENETETRAHYDROFOLATE--TRNA-(URACIL-5-)-METHYLTRANSFERASE TRMFO"/>
    <property type="match status" value="1"/>
</dbReference>
<evidence type="ECO:0000313" key="13">
    <source>
        <dbReference type="EMBL" id="AIZ45879.1"/>
    </source>
</evidence>
<dbReference type="GO" id="GO:0005829">
    <property type="term" value="C:cytosol"/>
    <property type="evidence" value="ECO:0007669"/>
    <property type="project" value="TreeGrafter"/>
</dbReference>
<dbReference type="HOGENOM" id="CLU_033057_1_0_0"/>
<dbReference type="NCBIfam" id="TIGR00137">
    <property type="entry name" value="gid_trmFO"/>
    <property type="match status" value="1"/>
</dbReference>
<keyword evidence="3 10" id="KW-0489">Methyltransferase</keyword>
<dbReference type="Pfam" id="PF01134">
    <property type="entry name" value="GIDA"/>
    <property type="match status" value="1"/>
</dbReference>
<comment type="similarity">
    <text evidence="10">Belongs to the MnmG family. TrmFO subfamily.</text>
</comment>
<feature type="region of interest" description="Disordered" evidence="11">
    <location>
        <begin position="450"/>
        <end position="472"/>
    </location>
</feature>
<keyword evidence="7 10" id="KW-0274">FAD</keyword>
<dbReference type="InterPro" id="IPR004417">
    <property type="entry name" value="TrmFO"/>
</dbReference>
<evidence type="ECO:0000256" key="10">
    <source>
        <dbReference type="HAMAP-Rule" id="MF_01037"/>
    </source>
</evidence>
<gene>
    <name evidence="13" type="primary">gid</name>
    <name evidence="10" type="synonym">trmFO</name>
    <name evidence="13" type="ORF">QR90_13555</name>
</gene>
<dbReference type="EMBL" id="CP010028">
    <property type="protein sequence ID" value="AIZ45879.1"/>
    <property type="molecule type" value="Genomic_DNA"/>
</dbReference>
<keyword evidence="8 10" id="KW-0521">NADP</keyword>
<dbReference type="STRING" id="1182571.QR90_13555"/>
<keyword evidence="5 10" id="KW-0808">Transferase</keyword>
<evidence type="ECO:0000259" key="12">
    <source>
        <dbReference type="Pfam" id="PF01134"/>
    </source>
</evidence>
<comment type="catalytic activity">
    <reaction evidence="10">
        <text>uridine(54) in tRNA + (6R)-5,10-methylene-5,6,7,8-tetrahydrofolate + NADH + H(+) = 5-methyluridine(54) in tRNA + (6S)-5,6,7,8-tetrahydrofolate + NAD(+)</text>
        <dbReference type="Rhea" id="RHEA:16873"/>
        <dbReference type="Rhea" id="RHEA-COMP:10167"/>
        <dbReference type="Rhea" id="RHEA-COMP:10193"/>
        <dbReference type="ChEBI" id="CHEBI:15378"/>
        <dbReference type="ChEBI" id="CHEBI:15636"/>
        <dbReference type="ChEBI" id="CHEBI:57453"/>
        <dbReference type="ChEBI" id="CHEBI:57540"/>
        <dbReference type="ChEBI" id="CHEBI:57945"/>
        <dbReference type="ChEBI" id="CHEBI:65315"/>
        <dbReference type="ChEBI" id="CHEBI:74447"/>
        <dbReference type="EC" id="2.1.1.74"/>
    </reaction>
</comment>
<keyword evidence="6 10" id="KW-0819">tRNA processing</keyword>
<proteinExistence type="inferred from homology"/>
<protein>
    <recommendedName>
        <fullName evidence="10">Methylenetetrahydrofolate--tRNA-(uracil-5-)-methyltransferase TrmFO</fullName>
        <ecNumber evidence="10">2.1.1.74</ecNumber>
    </recommendedName>
    <alternativeName>
        <fullName evidence="10">Folate-dependent tRNA (uracil-5-)-methyltransferase</fullName>
    </alternativeName>
    <alternativeName>
        <fullName evidence="10">Folate-dependent tRNA(M-5-U54)-methyltransferase</fullName>
    </alternativeName>
</protein>
<dbReference type="RefSeq" id="WP_039685331.1">
    <property type="nucleotide sequence ID" value="NZ_CP010028.1"/>
</dbReference>
<dbReference type="PANTHER" id="PTHR11806">
    <property type="entry name" value="GLUCOSE INHIBITED DIVISION PROTEIN A"/>
    <property type="match status" value="1"/>
</dbReference>
<evidence type="ECO:0000256" key="3">
    <source>
        <dbReference type="ARBA" id="ARBA00022603"/>
    </source>
</evidence>
<dbReference type="GO" id="GO:0050660">
    <property type="term" value="F:flavin adenine dinucleotide binding"/>
    <property type="evidence" value="ECO:0007669"/>
    <property type="project" value="UniProtKB-UniRule"/>
</dbReference>
<evidence type="ECO:0000313" key="14">
    <source>
        <dbReference type="Proteomes" id="UP000030634"/>
    </source>
</evidence>
<dbReference type="SUPFAM" id="SSF51905">
    <property type="entry name" value="FAD/NAD(P)-binding domain"/>
    <property type="match status" value="1"/>
</dbReference>
<dbReference type="InterPro" id="IPR002218">
    <property type="entry name" value="MnmG-rel"/>
</dbReference>